<dbReference type="RefSeq" id="WP_044646090.1">
    <property type="nucleotide sequence ID" value="NZ_JTHP01000017.1"/>
</dbReference>
<feature type="transmembrane region" description="Helical" evidence="1">
    <location>
        <begin position="51"/>
        <end position="73"/>
    </location>
</feature>
<dbReference type="Proteomes" id="UP000032534">
    <property type="component" value="Unassembled WGS sequence"/>
</dbReference>
<feature type="transmembrane region" description="Helical" evidence="1">
    <location>
        <begin position="116"/>
        <end position="135"/>
    </location>
</feature>
<dbReference type="PANTHER" id="PTHR36832">
    <property type="entry name" value="SLR1174 PROTEIN-RELATED"/>
    <property type="match status" value="1"/>
</dbReference>
<feature type="transmembrane region" description="Helical" evidence="1">
    <location>
        <begin position="21"/>
        <end position="39"/>
    </location>
</feature>
<feature type="transmembrane region" description="Helical" evidence="1">
    <location>
        <begin position="141"/>
        <end position="170"/>
    </location>
</feature>
<evidence type="ECO:0000313" key="3">
    <source>
        <dbReference type="Proteomes" id="UP000032534"/>
    </source>
</evidence>
<keyword evidence="1" id="KW-0812">Transmembrane</keyword>
<dbReference type="PANTHER" id="PTHR36832:SF1">
    <property type="entry name" value="SLR1174 PROTEIN"/>
    <property type="match status" value="1"/>
</dbReference>
<reference evidence="2 3" key="1">
    <citation type="submission" date="2014-11" db="EMBL/GenBank/DDBJ databases">
        <title>Draft Genome Sequences of Paenibacillus polymyxa NRRL B-30509 and Paenibacillus terrae NRRL B-30644, Strains from a Poultry Environment that Produce Tridecaptin A and Paenicidins.</title>
        <authorList>
            <person name="van Belkum M.J."/>
            <person name="Lohans C.T."/>
            <person name="Vederas J.C."/>
        </authorList>
    </citation>
    <scope>NUCLEOTIDE SEQUENCE [LARGE SCALE GENOMIC DNA]</scope>
    <source>
        <strain evidence="2 3">NRRL B-30644</strain>
    </source>
</reference>
<feature type="transmembrane region" description="Helical" evidence="1">
    <location>
        <begin position="228"/>
        <end position="252"/>
    </location>
</feature>
<keyword evidence="1" id="KW-0472">Membrane</keyword>
<gene>
    <name evidence="2" type="ORF">QD47_10575</name>
</gene>
<evidence type="ECO:0000313" key="2">
    <source>
        <dbReference type="EMBL" id="KJD45613.1"/>
    </source>
</evidence>
<organism evidence="2 3">
    <name type="scientific">Paenibacillus terrae</name>
    <dbReference type="NCBI Taxonomy" id="159743"/>
    <lineage>
        <taxon>Bacteria</taxon>
        <taxon>Bacillati</taxon>
        <taxon>Bacillota</taxon>
        <taxon>Bacilli</taxon>
        <taxon>Bacillales</taxon>
        <taxon>Paenibacillaceae</taxon>
        <taxon>Paenibacillus</taxon>
    </lineage>
</organism>
<keyword evidence="3" id="KW-1185">Reference proteome</keyword>
<accession>A0A0D7X3Q8</accession>
<name>A0A0D7X3Q8_9BACL</name>
<dbReference type="InterPro" id="IPR010390">
    <property type="entry name" value="ABC-2_transporter-like"/>
</dbReference>
<keyword evidence="1" id="KW-1133">Transmembrane helix</keyword>
<dbReference type="EMBL" id="JTHP01000017">
    <property type="protein sequence ID" value="KJD45613.1"/>
    <property type="molecule type" value="Genomic_DNA"/>
</dbReference>
<proteinExistence type="predicted"/>
<dbReference type="OrthoDB" id="2027431at2"/>
<protein>
    <submittedName>
        <fullName evidence="2">Daunorubicin ABC transporter permease</fullName>
    </submittedName>
</protein>
<dbReference type="PATRIC" id="fig|159743.3.peg.2349"/>
<sequence>MLSVYTDFIRIRFLTMLAYRVNYYTGILIYSMNIGVYYFTYKAIYGDAGSIGGFSAAQMTTYVAVSWMARAFYFNNLDREISTEIRDGSIAIQMIRPYNYVLVKVMQGLGEGMFRFLLFMIPGMAIAMLLFPVTLPTDPVAWISFLVMLFFSFLINTQINIITGLTAFFVENNEGMMRMKRVVVDLFSGLILPISLFPGWLATFAQWLPFQAITYLPGSVFTGRVKGVGIWNVLGIQIIWLVVLLVPMIIIWRLARRRLFVQGG</sequence>
<feature type="transmembrane region" description="Helical" evidence="1">
    <location>
        <begin position="182"/>
        <end position="208"/>
    </location>
</feature>
<comment type="caution">
    <text evidence="2">The sequence shown here is derived from an EMBL/GenBank/DDBJ whole genome shotgun (WGS) entry which is preliminary data.</text>
</comment>
<evidence type="ECO:0000256" key="1">
    <source>
        <dbReference type="SAM" id="Phobius"/>
    </source>
</evidence>
<dbReference type="AlphaFoldDB" id="A0A0D7X3Q8"/>
<dbReference type="Pfam" id="PF06182">
    <property type="entry name" value="ABC2_membrane_6"/>
    <property type="match status" value="1"/>
</dbReference>